<proteinExistence type="predicted"/>
<dbReference type="InterPro" id="IPR039448">
    <property type="entry name" value="Beta_helix"/>
</dbReference>
<dbReference type="SUPFAM" id="SSF51126">
    <property type="entry name" value="Pectin lyase-like"/>
    <property type="match status" value="1"/>
</dbReference>
<dbReference type="Pfam" id="PF13229">
    <property type="entry name" value="Beta_helix"/>
    <property type="match status" value="1"/>
</dbReference>
<dbReference type="PROSITE" id="PS51257">
    <property type="entry name" value="PROKAR_LIPOPROTEIN"/>
    <property type="match status" value="1"/>
</dbReference>
<dbReference type="InterPro" id="IPR012334">
    <property type="entry name" value="Pectin_lyas_fold"/>
</dbReference>
<evidence type="ECO:0000256" key="1">
    <source>
        <dbReference type="SAM" id="Phobius"/>
    </source>
</evidence>
<dbReference type="Gene3D" id="2.60.40.1120">
    <property type="entry name" value="Carboxypeptidase-like, regulatory domain"/>
    <property type="match status" value="1"/>
</dbReference>
<evidence type="ECO:0000259" key="2">
    <source>
        <dbReference type="Pfam" id="PF13229"/>
    </source>
</evidence>
<keyword evidence="4" id="KW-1185">Reference proteome</keyword>
<organism evidence="3 4">
    <name type="scientific">Candidatus Chryseopegocella kryptomonas</name>
    <dbReference type="NCBI Taxonomy" id="1633643"/>
    <lineage>
        <taxon>Bacteria</taxon>
        <taxon>Pseudomonadati</taxon>
        <taxon>Candidatus Kryptoniota</taxon>
        <taxon>Candidatus Chryseopegocella</taxon>
    </lineage>
</organism>
<keyword evidence="1" id="KW-0812">Transmembrane</keyword>
<dbReference type="EMBL" id="CZVW01000008">
    <property type="protein sequence ID" value="CUT00777.1"/>
    <property type="molecule type" value="Genomic_DNA"/>
</dbReference>
<sequence length="478" mass="53529">MGRHNKLNGIFLLHYLYLGLLLQTLLFLSCSPTKPIGKTISGKVILENTSDFSNVKVSLFNLPQIDTSILNVLSKYPSLLPGVDLNIYLFDQRKQKPFAQTLTDKEGIFSFSNIPDGEYIIFAQKEGYGWRYFKISTSGGEIQIQLNKEVNISGIIQGQNKWTRDRNYIIEGDVEIPNGSSLYIENGCVVRFNGNFKIRVNGRLENEDIPGQMPIIFTTDDTTKTWGGIYVSEQGQLDLKYSVFRSASVGIFIDASNANVSNSIFIDNKNYGVSTVQISNAKNIKIEKCIFTGQPIGLNLEFTDTTVYVKNSIFVSNYESGIYATTSSARIENNYFSGNRYSIQILSNINRDTLLIKNNEFRSSKGYHIVHKGGIVKTIYNEILSSNGGIVLSPAYGTPINIINFNNIAGKKFLLALGSGTKLTDAKFNYWGTESEAEIRNLIFDRNDVSPSDQYYYSYGIVDYSNYFSVPVKEAGVK</sequence>
<name>A0A0P1MXP0_9BACT</name>
<dbReference type="InterPro" id="IPR011050">
    <property type="entry name" value="Pectin_lyase_fold/virulence"/>
</dbReference>
<keyword evidence="1" id="KW-0472">Membrane</keyword>
<evidence type="ECO:0000313" key="3">
    <source>
        <dbReference type="EMBL" id="CUT00777.1"/>
    </source>
</evidence>
<gene>
    <name evidence="3" type="ORF">JGI23_00916</name>
</gene>
<keyword evidence="1" id="KW-1133">Transmembrane helix</keyword>
<evidence type="ECO:0000313" key="4">
    <source>
        <dbReference type="Proteomes" id="UP000199197"/>
    </source>
</evidence>
<protein>
    <submittedName>
        <fullName evidence="3">Copper-binding protein (NosD)</fullName>
    </submittedName>
</protein>
<feature type="transmembrane region" description="Helical" evidence="1">
    <location>
        <begin position="7"/>
        <end position="28"/>
    </location>
</feature>
<feature type="domain" description="Right handed beta helix" evidence="2">
    <location>
        <begin position="228"/>
        <end position="374"/>
    </location>
</feature>
<dbReference type="Proteomes" id="UP000199197">
    <property type="component" value="Unassembled WGS sequence"/>
</dbReference>
<dbReference type="AlphaFoldDB" id="A0A0P1MXP0"/>
<reference evidence="4" key="1">
    <citation type="submission" date="2015-11" db="EMBL/GenBank/DDBJ databases">
        <authorList>
            <person name="Varghese N."/>
        </authorList>
    </citation>
    <scope>NUCLEOTIDE SEQUENCE [LARGE SCALE GENOMIC DNA]</scope>
    <source>
        <strain evidence="4">JGI-23</strain>
    </source>
</reference>
<dbReference type="Gene3D" id="2.160.20.10">
    <property type="entry name" value="Single-stranded right-handed beta-helix, Pectin lyase-like"/>
    <property type="match status" value="1"/>
</dbReference>
<accession>A0A0P1MXP0</accession>
<dbReference type="SUPFAM" id="SSF117074">
    <property type="entry name" value="Hypothetical protein PA1324"/>
    <property type="match status" value="1"/>
</dbReference>